<dbReference type="EMBL" id="LUGG01000024">
    <property type="protein sequence ID" value="OBZ67376.1"/>
    <property type="molecule type" value="Genomic_DNA"/>
</dbReference>
<gene>
    <name evidence="1" type="ORF">A0H81_12528</name>
</gene>
<dbReference type="AlphaFoldDB" id="A0A1C7LT89"/>
<keyword evidence="2" id="KW-1185">Reference proteome</keyword>
<comment type="caution">
    <text evidence="1">The sequence shown here is derived from an EMBL/GenBank/DDBJ whole genome shotgun (WGS) entry which is preliminary data.</text>
</comment>
<proteinExistence type="predicted"/>
<reference evidence="1 2" key="1">
    <citation type="submission" date="2016-03" db="EMBL/GenBank/DDBJ databases">
        <title>Whole genome sequencing of Grifola frondosa 9006-11.</title>
        <authorList>
            <person name="Min B."/>
            <person name="Park H."/>
            <person name="Kim J.-G."/>
            <person name="Cho H."/>
            <person name="Oh Y.-L."/>
            <person name="Kong W.-S."/>
            <person name="Choi I.-G."/>
        </authorList>
    </citation>
    <scope>NUCLEOTIDE SEQUENCE [LARGE SCALE GENOMIC DNA]</scope>
    <source>
        <strain evidence="1 2">9006-11</strain>
    </source>
</reference>
<accession>A0A1C7LT89</accession>
<protein>
    <submittedName>
        <fullName evidence="1">Uncharacterized protein</fullName>
    </submittedName>
</protein>
<evidence type="ECO:0000313" key="2">
    <source>
        <dbReference type="Proteomes" id="UP000092993"/>
    </source>
</evidence>
<evidence type="ECO:0000313" key="1">
    <source>
        <dbReference type="EMBL" id="OBZ67376.1"/>
    </source>
</evidence>
<organism evidence="1 2">
    <name type="scientific">Grifola frondosa</name>
    <name type="common">Maitake</name>
    <name type="synonym">Polyporus frondosus</name>
    <dbReference type="NCBI Taxonomy" id="5627"/>
    <lineage>
        <taxon>Eukaryota</taxon>
        <taxon>Fungi</taxon>
        <taxon>Dikarya</taxon>
        <taxon>Basidiomycota</taxon>
        <taxon>Agaricomycotina</taxon>
        <taxon>Agaricomycetes</taxon>
        <taxon>Polyporales</taxon>
        <taxon>Grifolaceae</taxon>
        <taxon>Grifola</taxon>
    </lineage>
</organism>
<sequence length="123" mass="13943">MWRVNSQYKVTLSAPQHFPLLLCGSSLRVAARLLASSSETQLHSPRSSRSQVLSYQAACTIALFDRVQNTPFFHPDRMQQCAIRVAFFGRPCRYMQTHISLLTLASDIARHWADIAAFDFPQS</sequence>
<name>A0A1C7LT89_GRIFR</name>
<dbReference type="Proteomes" id="UP000092993">
    <property type="component" value="Unassembled WGS sequence"/>
</dbReference>